<dbReference type="Proteomes" id="UP000325395">
    <property type="component" value="Unassembled WGS sequence"/>
</dbReference>
<keyword evidence="1" id="KW-1133">Transmembrane helix</keyword>
<reference evidence="3 4" key="1">
    <citation type="submission" date="2019-04" db="EMBL/GenBank/DDBJ databases">
        <authorList>
            <consortium name="DOE Joint Genome Institute"/>
            <person name="Mondo S."/>
            <person name="Kjaerbolling I."/>
            <person name="Vesth T."/>
            <person name="Frisvad J.C."/>
            <person name="Nybo J.L."/>
            <person name="Theobald S."/>
            <person name="Kildgaard S."/>
            <person name="Isbrandt T."/>
            <person name="Kuo A."/>
            <person name="Sato A."/>
            <person name="Lyhne E.K."/>
            <person name="Kogle M.E."/>
            <person name="Wiebenga A."/>
            <person name="Kun R.S."/>
            <person name="Lubbers R.J."/>
            <person name="Makela M.R."/>
            <person name="Barry K."/>
            <person name="Chovatia M."/>
            <person name="Clum A."/>
            <person name="Daum C."/>
            <person name="Haridas S."/>
            <person name="He G."/>
            <person name="LaButti K."/>
            <person name="Lipzen A."/>
            <person name="Riley R."/>
            <person name="Salamov A."/>
            <person name="Simmons B.A."/>
            <person name="Magnuson J.K."/>
            <person name="Henrissat B."/>
            <person name="Mortensen U.H."/>
            <person name="Larsen T.O."/>
            <person name="Devries R.P."/>
            <person name="Grigoriev I.V."/>
            <person name="Machida M."/>
            <person name="Baker S.E."/>
            <person name="Andersen M.R."/>
            <person name="Cantor M.N."/>
            <person name="Hua S.X."/>
        </authorList>
    </citation>
    <scope>NUCLEOTIDE SEQUENCE [LARGE SCALE GENOMIC DNA]</scope>
    <source>
        <strain evidence="3 4">CBS 117616</strain>
    </source>
</reference>
<evidence type="ECO:0000256" key="2">
    <source>
        <dbReference type="SAM" id="SignalP"/>
    </source>
</evidence>
<dbReference type="EMBL" id="ML735713">
    <property type="protein sequence ID" value="KAE8419949.1"/>
    <property type="molecule type" value="Genomic_DNA"/>
</dbReference>
<accession>A0ABQ6WS59</accession>
<evidence type="ECO:0008006" key="5">
    <source>
        <dbReference type="Google" id="ProtNLM"/>
    </source>
</evidence>
<keyword evidence="2" id="KW-0732">Signal</keyword>
<evidence type="ECO:0000256" key="1">
    <source>
        <dbReference type="SAM" id="Phobius"/>
    </source>
</evidence>
<proteinExistence type="predicted"/>
<feature type="chain" id="PRO_5045749021" description="Hydrophobin" evidence="2">
    <location>
        <begin position="19"/>
        <end position="84"/>
    </location>
</feature>
<keyword evidence="1" id="KW-0472">Membrane</keyword>
<sequence>MQSTLICFFLFSLPANNCQLPHNKLCLEQGANCITEIGDLSIAFPAFSIITLVGLIIAKAGYRSMRCSLTHSSLVVRLKPIYRG</sequence>
<feature type="transmembrane region" description="Helical" evidence="1">
    <location>
        <begin position="41"/>
        <end position="62"/>
    </location>
</feature>
<gene>
    <name evidence="3" type="ORF">BDV36DRAFT_250683</name>
</gene>
<protein>
    <recommendedName>
        <fullName evidence="5">Hydrophobin</fullName>
    </recommendedName>
</protein>
<keyword evidence="1" id="KW-0812">Transmembrane</keyword>
<evidence type="ECO:0000313" key="3">
    <source>
        <dbReference type="EMBL" id="KAE8419949.1"/>
    </source>
</evidence>
<evidence type="ECO:0000313" key="4">
    <source>
        <dbReference type="Proteomes" id="UP000325395"/>
    </source>
</evidence>
<organism evidence="3 4">
    <name type="scientific">Aspergillus pseudocaelatus</name>
    <dbReference type="NCBI Taxonomy" id="1825620"/>
    <lineage>
        <taxon>Eukaryota</taxon>
        <taxon>Fungi</taxon>
        <taxon>Dikarya</taxon>
        <taxon>Ascomycota</taxon>
        <taxon>Pezizomycotina</taxon>
        <taxon>Eurotiomycetes</taxon>
        <taxon>Eurotiomycetidae</taxon>
        <taxon>Eurotiales</taxon>
        <taxon>Aspergillaceae</taxon>
        <taxon>Aspergillus</taxon>
        <taxon>Aspergillus subgen. Circumdati</taxon>
    </lineage>
</organism>
<keyword evidence="4" id="KW-1185">Reference proteome</keyword>
<name>A0ABQ6WS59_9EURO</name>
<feature type="signal peptide" evidence="2">
    <location>
        <begin position="1"/>
        <end position="18"/>
    </location>
</feature>